<feature type="chain" id="PRO_5047123191" description="Secreted protein" evidence="1">
    <location>
        <begin position="23"/>
        <end position="73"/>
    </location>
</feature>
<evidence type="ECO:0000256" key="1">
    <source>
        <dbReference type="SAM" id="SignalP"/>
    </source>
</evidence>
<protein>
    <recommendedName>
        <fullName evidence="4">Secreted protein</fullName>
    </recommendedName>
</protein>
<evidence type="ECO:0000313" key="2">
    <source>
        <dbReference type="EMBL" id="CAI9582611.1"/>
    </source>
</evidence>
<evidence type="ECO:0008006" key="4">
    <source>
        <dbReference type="Google" id="ProtNLM"/>
    </source>
</evidence>
<accession>A0ABN9ECJ6</accession>
<sequence length="73" mass="8257">MCIPVCFCCVLVHSSAFRTVLCRKNAGCSTFFSLQLERTGTASTFMKYDTDNHITYFLCILDAEKKHTETHVA</sequence>
<comment type="caution">
    <text evidence="2">The sequence shown here is derived from an EMBL/GenBank/DDBJ whole genome shotgun (WGS) entry which is preliminary data.</text>
</comment>
<gene>
    <name evidence="2" type="ORF">SPARVUS_LOCUS9687958</name>
</gene>
<dbReference type="Proteomes" id="UP001162483">
    <property type="component" value="Unassembled WGS sequence"/>
</dbReference>
<name>A0ABN9ECJ6_9NEOB</name>
<organism evidence="2 3">
    <name type="scientific">Staurois parvus</name>
    <dbReference type="NCBI Taxonomy" id="386267"/>
    <lineage>
        <taxon>Eukaryota</taxon>
        <taxon>Metazoa</taxon>
        <taxon>Chordata</taxon>
        <taxon>Craniata</taxon>
        <taxon>Vertebrata</taxon>
        <taxon>Euteleostomi</taxon>
        <taxon>Amphibia</taxon>
        <taxon>Batrachia</taxon>
        <taxon>Anura</taxon>
        <taxon>Neobatrachia</taxon>
        <taxon>Ranoidea</taxon>
        <taxon>Ranidae</taxon>
        <taxon>Staurois</taxon>
    </lineage>
</organism>
<keyword evidence="3" id="KW-1185">Reference proteome</keyword>
<dbReference type="EMBL" id="CATNWA010015377">
    <property type="protein sequence ID" value="CAI9582611.1"/>
    <property type="molecule type" value="Genomic_DNA"/>
</dbReference>
<proteinExistence type="predicted"/>
<keyword evidence="1" id="KW-0732">Signal</keyword>
<reference evidence="2" key="1">
    <citation type="submission" date="2023-05" db="EMBL/GenBank/DDBJ databases">
        <authorList>
            <person name="Stuckert A."/>
        </authorList>
    </citation>
    <scope>NUCLEOTIDE SEQUENCE</scope>
</reference>
<evidence type="ECO:0000313" key="3">
    <source>
        <dbReference type="Proteomes" id="UP001162483"/>
    </source>
</evidence>
<feature type="signal peptide" evidence="1">
    <location>
        <begin position="1"/>
        <end position="22"/>
    </location>
</feature>